<evidence type="ECO:0000313" key="1">
    <source>
        <dbReference type="EMBL" id="SON53020.1"/>
    </source>
</evidence>
<dbReference type="KEGG" id="vta:B1409"/>
<dbReference type="Proteomes" id="UP000235828">
    <property type="component" value="Chromosome B"/>
</dbReference>
<dbReference type="AlphaFoldDB" id="A0A2N8ZM95"/>
<accession>A0A2N8ZM95</accession>
<gene>
    <name evidence="1" type="ORF">VTAP4600_B1409</name>
</gene>
<reference evidence="1 2" key="1">
    <citation type="submission" date="2017-10" db="EMBL/GenBank/DDBJ databases">
        <authorList>
            <person name="Banno H."/>
            <person name="Chua N.-H."/>
        </authorList>
    </citation>
    <scope>NUCLEOTIDE SEQUENCE [LARGE SCALE GENOMIC DNA]</scope>
    <source>
        <strain evidence="1">Vibrio tapetis CECT4600</strain>
    </source>
</reference>
<protein>
    <submittedName>
        <fullName evidence="1">Uncharacterized protein</fullName>
    </submittedName>
</protein>
<sequence length="42" mass="4676">MVSKYQPLHVNNSALKCGRIAALRHIAGEIRLNNSDLNLEIC</sequence>
<evidence type="ECO:0000313" key="2">
    <source>
        <dbReference type="Proteomes" id="UP000235828"/>
    </source>
</evidence>
<name>A0A2N8ZM95_9VIBR</name>
<proteinExistence type="predicted"/>
<dbReference type="EMBL" id="LT960612">
    <property type="protein sequence ID" value="SON53020.1"/>
    <property type="molecule type" value="Genomic_DNA"/>
</dbReference>
<keyword evidence="2" id="KW-1185">Reference proteome</keyword>
<organism evidence="1 2">
    <name type="scientific">Vibrio tapetis subsp. tapetis</name>
    <dbReference type="NCBI Taxonomy" id="1671868"/>
    <lineage>
        <taxon>Bacteria</taxon>
        <taxon>Pseudomonadati</taxon>
        <taxon>Pseudomonadota</taxon>
        <taxon>Gammaproteobacteria</taxon>
        <taxon>Vibrionales</taxon>
        <taxon>Vibrionaceae</taxon>
        <taxon>Vibrio</taxon>
    </lineage>
</organism>